<dbReference type="PANTHER" id="PTHR11070:SF59">
    <property type="entry name" value="DNA 3'-5' HELICASE"/>
    <property type="match status" value="1"/>
</dbReference>
<dbReference type="InterPro" id="IPR000212">
    <property type="entry name" value="DNA_helicase_UvrD/REP"/>
</dbReference>
<dbReference type="PANTHER" id="PTHR11070">
    <property type="entry name" value="UVRD / RECB / PCRA DNA HELICASE FAMILY MEMBER"/>
    <property type="match status" value="1"/>
</dbReference>
<dbReference type="Pfam" id="PF13361">
    <property type="entry name" value="UvrD_C"/>
    <property type="match status" value="1"/>
</dbReference>
<dbReference type="Pfam" id="PF00580">
    <property type="entry name" value="UvrD-helicase"/>
    <property type="match status" value="1"/>
</dbReference>
<evidence type="ECO:0000313" key="17">
    <source>
        <dbReference type="EMBL" id="VAW00209.1"/>
    </source>
</evidence>
<evidence type="ECO:0000259" key="15">
    <source>
        <dbReference type="PROSITE" id="PS51198"/>
    </source>
</evidence>
<evidence type="ECO:0000256" key="13">
    <source>
        <dbReference type="ARBA" id="ARBA00034808"/>
    </source>
</evidence>
<feature type="domain" description="UvrD-like helicase ATP-binding" evidence="15">
    <location>
        <begin position="7"/>
        <end position="296"/>
    </location>
</feature>
<comment type="catalytic activity">
    <reaction evidence="14">
        <text>ATP + H2O = ADP + phosphate + H(+)</text>
        <dbReference type="Rhea" id="RHEA:13065"/>
        <dbReference type="ChEBI" id="CHEBI:15377"/>
        <dbReference type="ChEBI" id="CHEBI:15378"/>
        <dbReference type="ChEBI" id="CHEBI:30616"/>
        <dbReference type="ChEBI" id="CHEBI:43474"/>
        <dbReference type="ChEBI" id="CHEBI:456216"/>
        <dbReference type="EC" id="5.6.2.4"/>
    </reaction>
</comment>
<evidence type="ECO:0000256" key="8">
    <source>
        <dbReference type="ARBA" id="ARBA00022840"/>
    </source>
</evidence>
<dbReference type="InterPro" id="IPR038726">
    <property type="entry name" value="PDDEXK_AddAB-type"/>
</dbReference>
<evidence type="ECO:0000256" key="7">
    <source>
        <dbReference type="ARBA" id="ARBA00022839"/>
    </source>
</evidence>
<keyword evidence="2" id="KW-0540">Nuclease</keyword>
<evidence type="ECO:0000256" key="12">
    <source>
        <dbReference type="ARBA" id="ARBA00034617"/>
    </source>
</evidence>
<gene>
    <name evidence="17" type="ORF">MNBD_ACTINO01-402</name>
</gene>
<evidence type="ECO:0000256" key="10">
    <source>
        <dbReference type="ARBA" id="ARBA00023204"/>
    </source>
</evidence>
<dbReference type="SUPFAM" id="SSF52540">
    <property type="entry name" value="P-loop containing nucleoside triphosphate hydrolases"/>
    <property type="match status" value="1"/>
</dbReference>
<dbReference type="Gene3D" id="3.90.320.10">
    <property type="match status" value="1"/>
</dbReference>
<dbReference type="PROSITE" id="PS51198">
    <property type="entry name" value="UVRD_HELICASE_ATP_BIND"/>
    <property type="match status" value="1"/>
</dbReference>
<evidence type="ECO:0000256" key="11">
    <source>
        <dbReference type="ARBA" id="ARBA00023235"/>
    </source>
</evidence>
<dbReference type="PROSITE" id="PS51217">
    <property type="entry name" value="UVRD_HELICASE_CTER"/>
    <property type="match status" value="1"/>
</dbReference>
<keyword evidence="11" id="KW-0413">Isomerase</keyword>
<keyword evidence="5" id="KW-0378">Hydrolase</keyword>
<evidence type="ECO:0000256" key="5">
    <source>
        <dbReference type="ARBA" id="ARBA00022801"/>
    </source>
</evidence>
<keyword evidence="8" id="KW-0067">ATP-binding</keyword>
<feature type="domain" description="UvrD-like helicase C-terminal" evidence="16">
    <location>
        <begin position="297"/>
        <end position="563"/>
    </location>
</feature>
<dbReference type="Gene3D" id="3.40.50.300">
    <property type="entry name" value="P-loop containing nucleotide triphosphate hydrolases"/>
    <property type="match status" value="3"/>
</dbReference>
<evidence type="ECO:0000256" key="1">
    <source>
        <dbReference type="ARBA" id="ARBA00009922"/>
    </source>
</evidence>
<protein>
    <recommendedName>
        <fullName evidence="13">DNA 3'-5' helicase</fullName>
        <ecNumber evidence="13">5.6.2.4</ecNumber>
    </recommendedName>
</protein>
<dbReference type="GO" id="GO:0043138">
    <property type="term" value="F:3'-5' DNA helicase activity"/>
    <property type="evidence" value="ECO:0007669"/>
    <property type="project" value="UniProtKB-EC"/>
</dbReference>
<reference evidence="17" key="1">
    <citation type="submission" date="2018-06" db="EMBL/GenBank/DDBJ databases">
        <authorList>
            <person name="Zhirakovskaya E."/>
        </authorList>
    </citation>
    <scope>NUCLEOTIDE SEQUENCE</scope>
</reference>
<keyword evidence="7" id="KW-0269">Exonuclease</keyword>
<dbReference type="InterPro" id="IPR011604">
    <property type="entry name" value="PDDEXK-like_dom_sf"/>
</dbReference>
<evidence type="ECO:0000259" key="16">
    <source>
        <dbReference type="PROSITE" id="PS51217"/>
    </source>
</evidence>
<keyword evidence="9" id="KW-0238">DNA-binding</keyword>
<dbReference type="GO" id="GO:0004527">
    <property type="term" value="F:exonuclease activity"/>
    <property type="evidence" value="ECO:0007669"/>
    <property type="project" value="UniProtKB-KW"/>
</dbReference>
<comment type="similarity">
    <text evidence="1">Belongs to the helicase family. UvrD subfamily.</text>
</comment>
<organism evidence="17">
    <name type="scientific">hydrothermal vent metagenome</name>
    <dbReference type="NCBI Taxonomy" id="652676"/>
    <lineage>
        <taxon>unclassified sequences</taxon>
        <taxon>metagenomes</taxon>
        <taxon>ecological metagenomes</taxon>
    </lineage>
</organism>
<dbReference type="InterPro" id="IPR027417">
    <property type="entry name" value="P-loop_NTPase"/>
</dbReference>
<comment type="catalytic activity">
    <reaction evidence="12">
        <text>Couples ATP hydrolysis with the unwinding of duplex DNA by translocating in the 3'-5' direction.</text>
        <dbReference type="EC" id="5.6.2.4"/>
    </reaction>
</comment>
<evidence type="ECO:0000256" key="4">
    <source>
        <dbReference type="ARBA" id="ARBA00022763"/>
    </source>
</evidence>
<proteinExistence type="inferred from homology"/>
<dbReference type="InterPro" id="IPR014016">
    <property type="entry name" value="UvrD-like_ATP-bd"/>
</dbReference>
<evidence type="ECO:0000256" key="6">
    <source>
        <dbReference type="ARBA" id="ARBA00022806"/>
    </source>
</evidence>
<dbReference type="GO" id="GO:0000725">
    <property type="term" value="P:recombinational repair"/>
    <property type="evidence" value="ECO:0007669"/>
    <property type="project" value="TreeGrafter"/>
</dbReference>
<dbReference type="Gene3D" id="1.10.10.160">
    <property type="match status" value="1"/>
</dbReference>
<keyword evidence="3" id="KW-0547">Nucleotide-binding</keyword>
<dbReference type="Gene3D" id="1.10.486.10">
    <property type="entry name" value="PCRA, domain 4"/>
    <property type="match status" value="1"/>
</dbReference>
<evidence type="ECO:0000256" key="9">
    <source>
        <dbReference type="ARBA" id="ARBA00023125"/>
    </source>
</evidence>
<dbReference type="GO" id="GO:0033202">
    <property type="term" value="C:DNA helicase complex"/>
    <property type="evidence" value="ECO:0007669"/>
    <property type="project" value="TreeGrafter"/>
</dbReference>
<name>A0A3B0SHC0_9ZZZZ</name>
<dbReference type="AlphaFoldDB" id="A0A3B0SHC0"/>
<dbReference type="EMBL" id="UOEI01000280">
    <property type="protein sequence ID" value="VAW00209.1"/>
    <property type="molecule type" value="Genomic_DNA"/>
</dbReference>
<keyword evidence="10" id="KW-0234">DNA repair</keyword>
<evidence type="ECO:0000256" key="3">
    <source>
        <dbReference type="ARBA" id="ARBA00022741"/>
    </source>
</evidence>
<evidence type="ECO:0000256" key="2">
    <source>
        <dbReference type="ARBA" id="ARBA00022722"/>
    </source>
</evidence>
<accession>A0A3B0SHC0</accession>
<dbReference type="InterPro" id="IPR013986">
    <property type="entry name" value="DExx_box_DNA_helicase_dom_sf"/>
</dbReference>
<sequence>MLPNETRVTPERWSDHTALAGHPQIIVGGPGTGKTQFLIARVEAAVSDGGIAPEEIVVLGFSRSGVADLTRRLVDALGPPAYRISVTTYHALAMRIVEANAASLGWEKTPTVLTAAEQEQLVAELLTEEPPGNWPAGYRTLLDSSIMAGEVTDFILRCHEQLVTANDLASMTDPRFVAMAGFLTRYNERLDAKHRTDYGRILSEAITALERWPGKATRFRLVVADEYQDSSPAQAEMLFLLAASCRDVVVAADPYQSIYSFRGTDITNVFSFPRDAHDRLGIQAERIVLTTSFRVPTEILDAAVGVTARALPGGAGKVLSTRTGGSVASHTFTTTSDETEWLASDIERVHLLDGVPLERIAVFTRSNTDFGVELASALERRSIPHSFTEGRLTDEPVVRLVHDLVTAAGAGEDADLAIARVLTSPFFSLPYGAVNDMTRLAGSGTSWSDVITQRVPEGAPLAALLMDPAWAFDVPAPAGLWHLWATLPQLVDVALDDTRAGDRRAWSAFGQVLTRLVERSPGATLADHGELVSGADFEADPLFTFRAADGGGVTLSTLHRAKGTEFDVVYIAHAIEGELPDLRSRDSLLGVRLLNPHLPADTNDYVAFRLDEERRLAYTAMTRATSRVVWTATNNDQDHQGSQPSRFLSLVAPVTRPRHNTDPLTPRSFEASLRRILKDPAASPINRLAALDVLARGPDLGLAHPLERYGTLQRGPDDRIVPERLRLSPSQAVAYEACPRKYAVERYLLTQDDTNDYMRFGTLIHTILEEAEKAALDDGRARSTRKEAQVCLDRLWSDSGFDDDAVGRSWHARAEATLDTLYDLWPASGRPVSLEKGLKLAIAGVEWFGRADRIEQRGEELVVVDYKTSGQTVTVAEAAESIQLGYYLLAARSDESLRSHGPVTGAEFWYPRAKPTKDSIAKRAFDVGSLRTVTTRLEEISTAIADEAFDPLIGRACTGCDVALVCPVRPEGREAFIR</sequence>
<dbReference type="InterPro" id="IPR014017">
    <property type="entry name" value="DNA_helicase_UvrD-like_C"/>
</dbReference>
<dbReference type="EC" id="5.6.2.4" evidence="13"/>
<keyword evidence="4" id="KW-0227">DNA damage</keyword>
<dbReference type="GO" id="GO:0003677">
    <property type="term" value="F:DNA binding"/>
    <property type="evidence" value="ECO:0007669"/>
    <property type="project" value="UniProtKB-KW"/>
</dbReference>
<dbReference type="GO" id="GO:0005524">
    <property type="term" value="F:ATP binding"/>
    <property type="evidence" value="ECO:0007669"/>
    <property type="project" value="UniProtKB-KW"/>
</dbReference>
<evidence type="ECO:0000256" key="14">
    <source>
        <dbReference type="ARBA" id="ARBA00048988"/>
    </source>
</evidence>
<dbReference type="GO" id="GO:0005829">
    <property type="term" value="C:cytosol"/>
    <property type="evidence" value="ECO:0007669"/>
    <property type="project" value="TreeGrafter"/>
</dbReference>
<dbReference type="Pfam" id="PF12705">
    <property type="entry name" value="PDDEXK_1"/>
    <property type="match status" value="1"/>
</dbReference>
<keyword evidence="6" id="KW-0347">Helicase</keyword>